<organism evidence="3 4">
    <name type="scientific">Phaseolus angularis</name>
    <name type="common">Azuki bean</name>
    <name type="synonym">Vigna angularis</name>
    <dbReference type="NCBI Taxonomy" id="3914"/>
    <lineage>
        <taxon>Eukaryota</taxon>
        <taxon>Viridiplantae</taxon>
        <taxon>Streptophyta</taxon>
        <taxon>Embryophyta</taxon>
        <taxon>Tracheophyta</taxon>
        <taxon>Spermatophyta</taxon>
        <taxon>Magnoliopsida</taxon>
        <taxon>eudicotyledons</taxon>
        <taxon>Gunneridae</taxon>
        <taxon>Pentapetalae</taxon>
        <taxon>rosids</taxon>
        <taxon>fabids</taxon>
        <taxon>Fabales</taxon>
        <taxon>Fabaceae</taxon>
        <taxon>Papilionoideae</taxon>
        <taxon>50 kb inversion clade</taxon>
        <taxon>NPAAA clade</taxon>
        <taxon>indigoferoid/millettioid clade</taxon>
        <taxon>Phaseoleae</taxon>
        <taxon>Vigna</taxon>
    </lineage>
</organism>
<dbReference type="SUPFAM" id="SSF50249">
    <property type="entry name" value="Nucleic acid-binding proteins"/>
    <property type="match status" value="1"/>
</dbReference>
<protein>
    <submittedName>
        <fullName evidence="3">60S ribosomal protein</fullName>
    </submittedName>
</protein>
<feature type="coiled-coil region" evidence="1">
    <location>
        <begin position="190"/>
        <end position="217"/>
    </location>
</feature>
<dbReference type="Proteomes" id="UP000743370">
    <property type="component" value="Unassembled WGS sequence"/>
</dbReference>
<dbReference type="GO" id="GO:0006412">
    <property type="term" value="P:translation"/>
    <property type="evidence" value="ECO:0007669"/>
    <property type="project" value="InterPro"/>
</dbReference>
<dbReference type="GO" id="GO:0005840">
    <property type="term" value="C:ribosome"/>
    <property type="evidence" value="ECO:0007669"/>
    <property type="project" value="UniProtKB-KW"/>
</dbReference>
<evidence type="ECO:0000256" key="1">
    <source>
        <dbReference type="SAM" id="Coils"/>
    </source>
</evidence>
<dbReference type="EMBL" id="JABFOF010000005">
    <property type="protein sequence ID" value="KAG2396468.1"/>
    <property type="molecule type" value="Genomic_DNA"/>
</dbReference>
<feature type="domain" description="Large ribosomal subunit protein uL2 RNA-binding" evidence="2">
    <location>
        <begin position="3"/>
        <end position="45"/>
    </location>
</feature>
<evidence type="ECO:0000313" key="4">
    <source>
        <dbReference type="Proteomes" id="UP000743370"/>
    </source>
</evidence>
<keyword evidence="3" id="KW-0689">Ribosomal protein</keyword>
<proteinExistence type="predicted"/>
<keyword evidence="1" id="KW-0175">Coiled coil</keyword>
<sequence length="247" mass="27520">MSGGGATRLQRTVDLKRNTTTSLGVVERIEYDPNRSFDIALVRRLQGVHHRQRRTGAAACSSKLLALNPALVGNSTLDKSNANKFLETSTIYVVLLLLKGMEASSSSLFLEKSIRYGSMLAREAGMGPESWLWDNTRFGPGLLNDPKESRIGPVSLFQSRRMDNRLGNWESELARFLSLFVKNELLVGTNIDLRTKIDELEESLNRALSEKDVTTQELVAHKNSLAELNDLQSKSTQIQSANESRIL</sequence>
<dbReference type="AlphaFoldDB" id="A0A8T0KAK1"/>
<dbReference type="InterPro" id="IPR012340">
    <property type="entry name" value="NA-bd_OB-fold"/>
</dbReference>
<reference evidence="3 4" key="1">
    <citation type="submission" date="2020-05" db="EMBL/GenBank/DDBJ databases">
        <title>Vigna angularis (adzuki bean) Var. LongXiaoDou No. 4 denovo assembly.</title>
        <authorList>
            <person name="Xiang H."/>
        </authorList>
    </citation>
    <scope>NUCLEOTIDE SEQUENCE [LARGE SCALE GENOMIC DNA]</scope>
    <source>
        <tissue evidence="3">Leaf</tissue>
    </source>
</reference>
<comment type="caution">
    <text evidence="3">The sequence shown here is derived from an EMBL/GenBank/DDBJ whole genome shotgun (WGS) entry which is preliminary data.</text>
</comment>
<gene>
    <name evidence="3" type="ORF">HKW66_Vig0227430</name>
</gene>
<keyword evidence="3" id="KW-0687">Ribonucleoprotein</keyword>
<name>A0A8T0KAK1_PHAAN</name>
<dbReference type="Pfam" id="PF00181">
    <property type="entry name" value="Ribosomal_L2_N"/>
    <property type="match status" value="1"/>
</dbReference>
<evidence type="ECO:0000259" key="2">
    <source>
        <dbReference type="Pfam" id="PF00181"/>
    </source>
</evidence>
<dbReference type="GO" id="GO:0003735">
    <property type="term" value="F:structural constituent of ribosome"/>
    <property type="evidence" value="ECO:0007669"/>
    <property type="project" value="InterPro"/>
</dbReference>
<dbReference type="Gene3D" id="2.40.50.140">
    <property type="entry name" value="Nucleic acid-binding proteins"/>
    <property type="match status" value="1"/>
</dbReference>
<evidence type="ECO:0000313" key="3">
    <source>
        <dbReference type="EMBL" id="KAG2396468.1"/>
    </source>
</evidence>
<accession>A0A8T0KAK1</accession>
<dbReference type="InterPro" id="IPR022666">
    <property type="entry name" value="Ribosomal_uL2_RNA-bd_dom"/>
</dbReference>